<sequence>MRRTDATCRGAAALVCALFLGLPLGGCMLGPDYKRPDLDVPTQYRSATPMGAVDAAATESAWWQQFNDPALDALISEGLRNNQDLVAAAARVEQFYGVLGTTRSQLFPQVGAQVSGSRTRASEHAIPGAPLTNPYNAVQASLLLSWEIDLFGRTRRLTEAATAELEASEAFRRGTVLSVVTAITSGYVNLREQDRELEVSRETLGLRLDALNLFERRFKGGVVSEVEVSQARSEYATALRAIPLLEQSIVQLENALANLVGRNPGPIARGKAIDQLMLPPVPAGLPSDLLERRPDIRQAEQSMIAANARIGAAKAAYFPTISLTGAFGQASRSLSDLWEGPSRLWTYGANITMPIFTAGAIAGQVTSAEAAQRASVAQYRKAVQAAFGETENALSGITTSRTALDAQLMQVAALDNYARLARRRFEGGYTSYLEVLDADRALFSARLQLAQQQGSVLLQSAALYRSLGGGWVDVADKEAPQPGVNVSERPRAFP</sequence>
<dbReference type="Pfam" id="PF02321">
    <property type="entry name" value="OEP"/>
    <property type="match status" value="2"/>
</dbReference>
<dbReference type="NCBIfam" id="TIGR01845">
    <property type="entry name" value="outer_NodT"/>
    <property type="match status" value="1"/>
</dbReference>
<keyword evidence="2" id="KW-0449">Lipoprotein</keyword>
<evidence type="ECO:0000313" key="3">
    <source>
        <dbReference type="EMBL" id="MEJ8809522.1"/>
    </source>
</evidence>
<proteinExistence type="inferred from homology"/>
<evidence type="ECO:0000313" key="4">
    <source>
        <dbReference type="Proteomes" id="UP001365846"/>
    </source>
</evidence>
<comment type="subcellular location">
    <subcellularLocation>
        <location evidence="2">Cell membrane</location>
        <topology evidence="2">Lipid-anchor</topology>
    </subcellularLocation>
</comment>
<keyword evidence="2" id="KW-0564">Palmitate</keyword>
<dbReference type="Proteomes" id="UP001365846">
    <property type="component" value="Unassembled WGS sequence"/>
</dbReference>
<name>A0ABU8V8I6_9BURK</name>
<dbReference type="PANTHER" id="PTHR30203">
    <property type="entry name" value="OUTER MEMBRANE CATION EFFLUX PROTEIN"/>
    <property type="match status" value="1"/>
</dbReference>
<keyword evidence="4" id="KW-1185">Reference proteome</keyword>
<comment type="caution">
    <text evidence="3">The sequence shown here is derived from an EMBL/GenBank/DDBJ whole genome shotgun (WGS) entry which is preliminary data.</text>
</comment>
<dbReference type="PANTHER" id="PTHR30203:SF33">
    <property type="entry name" value="BLR4455 PROTEIN"/>
    <property type="match status" value="1"/>
</dbReference>
<dbReference type="Gene3D" id="1.20.1600.10">
    <property type="entry name" value="Outer membrane efflux proteins (OEP)"/>
    <property type="match status" value="1"/>
</dbReference>
<protein>
    <submittedName>
        <fullName evidence="3">Efflux transporter outer membrane subunit</fullName>
    </submittedName>
</protein>
<keyword evidence="2" id="KW-1134">Transmembrane beta strand</keyword>
<dbReference type="InterPro" id="IPR003423">
    <property type="entry name" value="OMP_efflux"/>
</dbReference>
<dbReference type="Gene3D" id="2.20.200.10">
    <property type="entry name" value="Outer membrane efflux proteins (OEP)"/>
    <property type="match status" value="1"/>
</dbReference>
<accession>A0ABU8V8I6</accession>
<comment type="similarity">
    <text evidence="1 2">Belongs to the outer membrane factor (OMF) (TC 1.B.17) family.</text>
</comment>
<dbReference type="EMBL" id="JBBKZU010000001">
    <property type="protein sequence ID" value="MEJ8809522.1"/>
    <property type="molecule type" value="Genomic_DNA"/>
</dbReference>
<keyword evidence="2" id="KW-0812">Transmembrane</keyword>
<dbReference type="InterPro" id="IPR010131">
    <property type="entry name" value="MdtP/NodT-like"/>
</dbReference>
<evidence type="ECO:0000256" key="1">
    <source>
        <dbReference type="ARBA" id="ARBA00007613"/>
    </source>
</evidence>
<dbReference type="RefSeq" id="WP_340354867.1">
    <property type="nucleotide sequence ID" value="NZ_JBBKZU010000001.1"/>
</dbReference>
<reference evidence="3 4" key="1">
    <citation type="submission" date="2024-03" db="EMBL/GenBank/DDBJ databases">
        <title>Novel species of the genus Variovorax.</title>
        <authorList>
            <person name="Liu Q."/>
            <person name="Xin Y.-H."/>
        </authorList>
    </citation>
    <scope>NUCLEOTIDE SEQUENCE [LARGE SCALE GENOMIC DNA]</scope>
    <source>
        <strain evidence="3 4">KACC 18899</strain>
    </source>
</reference>
<evidence type="ECO:0000256" key="2">
    <source>
        <dbReference type="RuleBase" id="RU362097"/>
    </source>
</evidence>
<organism evidence="3 4">
    <name type="scientific">Variovorax ureilyticus</name>
    <dbReference type="NCBI Taxonomy" id="1836198"/>
    <lineage>
        <taxon>Bacteria</taxon>
        <taxon>Pseudomonadati</taxon>
        <taxon>Pseudomonadota</taxon>
        <taxon>Betaproteobacteria</taxon>
        <taxon>Burkholderiales</taxon>
        <taxon>Comamonadaceae</taxon>
        <taxon>Variovorax</taxon>
    </lineage>
</organism>
<keyword evidence="2" id="KW-0472">Membrane</keyword>
<gene>
    <name evidence="3" type="ORF">WKW77_00485</name>
</gene>
<dbReference type="SUPFAM" id="SSF56954">
    <property type="entry name" value="Outer membrane efflux proteins (OEP)"/>
    <property type="match status" value="1"/>
</dbReference>